<dbReference type="GO" id="GO:0016740">
    <property type="term" value="F:transferase activity"/>
    <property type="evidence" value="ECO:0007669"/>
    <property type="project" value="UniProtKB-KW"/>
</dbReference>
<dbReference type="NCBIfam" id="TIGR00724">
    <property type="entry name" value="urea_amlyse_rel"/>
    <property type="match status" value="1"/>
</dbReference>
<dbReference type="SMART" id="SM00797">
    <property type="entry name" value="AHS2"/>
    <property type="match status" value="1"/>
</dbReference>
<proteinExistence type="predicted"/>
<protein>
    <submittedName>
        <fullName evidence="6">Biotin-dependent carboxyltransferase family protein</fullName>
    </submittedName>
</protein>
<evidence type="ECO:0000313" key="7">
    <source>
        <dbReference type="Proteomes" id="UP000306740"/>
    </source>
</evidence>
<dbReference type="SUPFAM" id="SSF50891">
    <property type="entry name" value="Cyclophilin-like"/>
    <property type="match status" value="1"/>
</dbReference>
<dbReference type="PANTHER" id="PTHR43309">
    <property type="entry name" value="5-OXOPROLINASE SUBUNIT C"/>
    <property type="match status" value="1"/>
</dbReference>
<evidence type="ECO:0000259" key="4">
    <source>
        <dbReference type="SMART" id="SM00797"/>
    </source>
</evidence>
<organism evidence="6 7">
    <name type="scientific">Mumia zhuanghuii</name>
    <dbReference type="NCBI Taxonomy" id="2585211"/>
    <lineage>
        <taxon>Bacteria</taxon>
        <taxon>Bacillati</taxon>
        <taxon>Actinomycetota</taxon>
        <taxon>Actinomycetes</taxon>
        <taxon>Propionibacteriales</taxon>
        <taxon>Nocardioidaceae</taxon>
        <taxon>Mumia</taxon>
    </lineage>
</organism>
<dbReference type="AlphaFoldDB" id="A0A5C4MJA4"/>
<dbReference type="GO" id="GO:0016787">
    <property type="term" value="F:hydrolase activity"/>
    <property type="evidence" value="ECO:0007669"/>
    <property type="project" value="UniProtKB-KW"/>
</dbReference>
<dbReference type="RefSeq" id="WP_139087238.1">
    <property type="nucleotide sequence ID" value="NZ_VDFR01000093.1"/>
</dbReference>
<dbReference type="PANTHER" id="PTHR43309:SF3">
    <property type="entry name" value="5-OXOPROLINASE SUBUNIT C"/>
    <property type="match status" value="1"/>
</dbReference>
<dbReference type="InterPro" id="IPR052708">
    <property type="entry name" value="PxpC"/>
</dbReference>
<sequence>MSTDLEVVRSGPLALVEDLGRPGHAAIGVGRSGAADRGALRLANRLLGNGEDLAGIEVTLGGLVMVVRGGDTWVAVTGAPVPLTVGRRAAAPYGPVRVRAGETVSLGLPSTGLRSYVGVRGGVDVVPVLGSRSRDVLAGIGPEPLAPGTVLPVGPPPATYPHVDGVPPRSYEEIVLRVVRGPRDRLVLDPEALATTWTVSSASDRVGMRLDGTVLALRDPDAALPSEGAYRGAVQVPPNGQPVVFLADHPVTGGYPVVGVVADSDVDLAAQARPGQPITLRWA</sequence>
<keyword evidence="6" id="KW-0808">Transferase</keyword>
<dbReference type="Proteomes" id="UP000306740">
    <property type="component" value="Unassembled WGS sequence"/>
</dbReference>
<keyword evidence="1" id="KW-0547">Nucleotide-binding</keyword>
<dbReference type="Gene3D" id="2.40.100.10">
    <property type="entry name" value="Cyclophilin-like"/>
    <property type="match status" value="1"/>
</dbReference>
<accession>A0A5C4MJA4</accession>
<feature type="domain" description="Carboxyltransferase" evidence="4">
    <location>
        <begin position="26"/>
        <end position="283"/>
    </location>
</feature>
<keyword evidence="3" id="KW-0067">ATP-binding</keyword>
<dbReference type="EMBL" id="VDFR01000094">
    <property type="protein sequence ID" value="TNC42513.1"/>
    <property type="molecule type" value="Genomic_DNA"/>
</dbReference>
<dbReference type="InterPro" id="IPR003778">
    <property type="entry name" value="CT_A_B"/>
</dbReference>
<evidence type="ECO:0000256" key="3">
    <source>
        <dbReference type="ARBA" id="ARBA00022840"/>
    </source>
</evidence>
<dbReference type="Pfam" id="PF02626">
    <property type="entry name" value="CT_A_B"/>
    <property type="match status" value="1"/>
</dbReference>
<evidence type="ECO:0000256" key="1">
    <source>
        <dbReference type="ARBA" id="ARBA00022741"/>
    </source>
</evidence>
<dbReference type="InterPro" id="IPR029000">
    <property type="entry name" value="Cyclophilin-like_dom_sf"/>
</dbReference>
<name>A0A5C4MJA4_9ACTN</name>
<evidence type="ECO:0000313" key="5">
    <source>
        <dbReference type="EMBL" id="TNC42513.1"/>
    </source>
</evidence>
<evidence type="ECO:0000313" key="6">
    <source>
        <dbReference type="EMBL" id="TNC42553.1"/>
    </source>
</evidence>
<evidence type="ECO:0000256" key="2">
    <source>
        <dbReference type="ARBA" id="ARBA00022801"/>
    </source>
</evidence>
<comment type="caution">
    <text evidence="6">The sequence shown here is derived from an EMBL/GenBank/DDBJ whole genome shotgun (WGS) entry which is preliminary data.</text>
</comment>
<reference evidence="6 7" key="1">
    <citation type="submission" date="2019-05" db="EMBL/GenBank/DDBJ databases">
        <title>Mumia sp. nov., isolated from the intestinal contents of plateau pika (Ochotona curzoniae) in the Qinghai-Tibet plateau of China.</title>
        <authorList>
            <person name="Tian Z."/>
        </authorList>
    </citation>
    <scope>NUCLEOTIDE SEQUENCE [LARGE SCALE GENOMIC DNA]</scope>
    <source>
        <strain evidence="7">527</strain>
        <strain evidence="6">Z527</strain>
    </source>
</reference>
<dbReference type="GO" id="GO:0005524">
    <property type="term" value="F:ATP binding"/>
    <property type="evidence" value="ECO:0007669"/>
    <property type="project" value="UniProtKB-KW"/>
</dbReference>
<keyword evidence="2" id="KW-0378">Hydrolase</keyword>
<gene>
    <name evidence="6" type="ORF">FHE65_20655</name>
    <name evidence="5" type="ORF">FHE65_20780</name>
</gene>
<dbReference type="EMBL" id="VDFR01000093">
    <property type="protein sequence ID" value="TNC42553.1"/>
    <property type="molecule type" value="Genomic_DNA"/>
</dbReference>
<dbReference type="OrthoDB" id="9768696at2"/>